<feature type="compositionally biased region" description="Polar residues" evidence="1">
    <location>
        <begin position="853"/>
        <end position="866"/>
    </location>
</feature>
<dbReference type="Gene3D" id="1.10.510.10">
    <property type="entry name" value="Transferase(Phosphotransferase) domain 1"/>
    <property type="match status" value="1"/>
</dbReference>
<dbReference type="InterPro" id="IPR001245">
    <property type="entry name" value="Ser-Thr/Tyr_kinase_cat_dom"/>
</dbReference>
<dbReference type="Pfam" id="PF07714">
    <property type="entry name" value="PK_Tyr_Ser-Thr"/>
    <property type="match status" value="1"/>
</dbReference>
<dbReference type="Pfam" id="PF06760">
    <property type="entry name" value="DUF1221"/>
    <property type="match status" value="1"/>
</dbReference>
<dbReference type="EMBL" id="CAUOFW020001392">
    <property type="protein sequence ID" value="CAK9144435.1"/>
    <property type="molecule type" value="Genomic_DNA"/>
</dbReference>
<dbReference type="PROSITE" id="PS50011">
    <property type="entry name" value="PROTEIN_KINASE_DOM"/>
    <property type="match status" value="1"/>
</dbReference>
<reference evidence="3 4" key="1">
    <citation type="submission" date="2024-02" db="EMBL/GenBank/DDBJ databases">
        <authorList>
            <person name="Vignale AGUSTIN F."/>
            <person name="Sosa J E."/>
            <person name="Modenutti C."/>
        </authorList>
    </citation>
    <scope>NUCLEOTIDE SEQUENCE [LARGE SCALE GENOMIC DNA]</scope>
</reference>
<dbReference type="FunFam" id="1.10.510.10:FF:000778">
    <property type="entry name" value="Kinase family protein"/>
    <property type="match status" value="1"/>
</dbReference>
<evidence type="ECO:0000259" key="2">
    <source>
        <dbReference type="PROSITE" id="PS50011"/>
    </source>
</evidence>
<evidence type="ECO:0000313" key="4">
    <source>
        <dbReference type="Proteomes" id="UP001642360"/>
    </source>
</evidence>
<dbReference type="Proteomes" id="UP001642360">
    <property type="component" value="Unassembled WGS sequence"/>
</dbReference>
<dbReference type="AlphaFoldDB" id="A0ABC8RLK2"/>
<feature type="region of interest" description="Disordered" evidence="1">
    <location>
        <begin position="748"/>
        <end position="907"/>
    </location>
</feature>
<protein>
    <recommendedName>
        <fullName evidence="2">Protein kinase domain-containing protein</fullName>
    </recommendedName>
</protein>
<sequence>MDQFRQTGEVLGSLKALMVLKHDIPINQRQCCLLLDIFTLAFEVIEEEIRQNLRLDERNTKWKALELPMRELHRIFKEGEVYIRYCLDVQDWWGKAISLHQNKSCVEFHIHNLLSCFPVVIEAIETAAEISGLNLDDMQKRRLALVRKYDSEWNDPTLFQWMFGKKYLVPQEICNRLDSVWKEDRWLLLETIRERKSAASTTPSKQEQKLGDLLLKKLNGSETLDAKLLPSSILVGANDYHVRRRLGSGGSHCKEIHWLGESFGLRTFFGEIEPLYAEISLVLSLSHPNIMQYHCGFYDEERKEGYLVMELMNKNLSTCIKENAGKMKRVPFSVPVAVDIMLQIARGMEYIHSRKIYHGDLNPSNVLLKARNSSIEGYFHARVTGFGLTSIKSYTSRSPKQNETNPVIWYAPEILSEQERPGRKCTSKYTEKADVYSFGMLCFELLTGKVPFEDGHLQGDKMVRNIRAGERPLFPYPSPKYLANLTRKCWHTDPINRPSFSSICRILRYIKKILVINPDHGQPESPPPLVDYCDIEAGYSKKFHGEGRVDLAPVSQIPFQIFAFRLIEREKSSGSSKDKSWELAKETALTGKPSSFCGDEHVALMDDLFLTGSDQRTVYSEILDRKNLSTVVDQRSVISEIPHRKLFSADQRSVGSESPGRKSLSLTTDKRSIHAESPRGNMSWRVAIDQRSPCSESPQRKISTAANQKLAYAEIPENTMLSTTADDRSGGSETLQRKIATITAAEQRPVCSESLNKSSSPTEDQRPFCPDTPERKNLSTTTADQRPVCPETPETKSPSAISRNQRPSRPKIQGKKILLTRSLKETKTSKGLGTPKGHSPRSVTTLARKEHYSPSSSPTQTLTVITRAQKEHYSPSSSPTRTLTVTTRARKEHYSPSSSPTQTPKVCSSPRCSPTLEGYSSPLNPCARCSRMSRESPLPTVMSPSRHRKDLLANMRAVIQASLATAT</sequence>
<keyword evidence="4" id="KW-1185">Reference proteome</keyword>
<dbReference type="InterPro" id="IPR000719">
    <property type="entry name" value="Prot_kinase_dom"/>
</dbReference>
<feature type="compositionally biased region" description="Polar residues" evidence="1">
    <location>
        <begin position="874"/>
        <end position="887"/>
    </location>
</feature>
<organism evidence="3 4">
    <name type="scientific">Ilex paraguariensis</name>
    <name type="common">yerba mate</name>
    <dbReference type="NCBI Taxonomy" id="185542"/>
    <lineage>
        <taxon>Eukaryota</taxon>
        <taxon>Viridiplantae</taxon>
        <taxon>Streptophyta</taxon>
        <taxon>Embryophyta</taxon>
        <taxon>Tracheophyta</taxon>
        <taxon>Spermatophyta</taxon>
        <taxon>Magnoliopsida</taxon>
        <taxon>eudicotyledons</taxon>
        <taxon>Gunneridae</taxon>
        <taxon>Pentapetalae</taxon>
        <taxon>asterids</taxon>
        <taxon>campanulids</taxon>
        <taxon>Aquifoliales</taxon>
        <taxon>Aquifoliaceae</taxon>
        <taxon>Ilex</taxon>
    </lineage>
</organism>
<feature type="compositionally biased region" description="Basic and acidic residues" evidence="1">
    <location>
        <begin position="668"/>
        <end position="677"/>
    </location>
</feature>
<dbReference type="InterPro" id="IPR010632">
    <property type="entry name" value="DUF1221"/>
</dbReference>
<feature type="compositionally biased region" description="Polar residues" evidence="1">
    <location>
        <begin position="753"/>
        <end position="762"/>
    </location>
</feature>
<feature type="compositionally biased region" description="Polar residues" evidence="1">
    <location>
        <begin position="795"/>
        <end position="805"/>
    </location>
</feature>
<dbReference type="PANTHER" id="PTHR44329">
    <property type="entry name" value="SERINE/THREONINE-PROTEIN KINASE TNNI3K-RELATED"/>
    <property type="match status" value="1"/>
</dbReference>
<feature type="compositionally biased region" description="Polar residues" evidence="1">
    <location>
        <begin position="895"/>
        <end position="907"/>
    </location>
</feature>
<dbReference type="InterPro" id="IPR011009">
    <property type="entry name" value="Kinase-like_dom_sf"/>
</dbReference>
<feature type="domain" description="Protein kinase" evidence="2">
    <location>
        <begin position="240"/>
        <end position="510"/>
    </location>
</feature>
<name>A0ABC8RLK2_9AQUA</name>
<feature type="region of interest" description="Disordered" evidence="1">
    <location>
        <begin position="649"/>
        <end position="683"/>
    </location>
</feature>
<evidence type="ECO:0000256" key="1">
    <source>
        <dbReference type="SAM" id="MobiDB-lite"/>
    </source>
</evidence>
<dbReference type="PANTHER" id="PTHR44329:SF260">
    <property type="entry name" value="PROTEIN KINASE DOMAIN-CONTAINING PROTEIN"/>
    <property type="match status" value="1"/>
</dbReference>
<proteinExistence type="predicted"/>
<accession>A0ABC8RLK2</accession>
<gene>
    <name evidence="3" type="ORF">ILEXP_LOCUS12189</name>
</gene>
<comment type="caution">
    <text evidence="3">The sequence shown here is derived from an EMBL/GenBank/DDBJ whole genome shotgun (WGS) entry which is preliminary data.</text>
</comment>
<evidence type="ECO:0000313" key="3">
    <source>
        <dbReference type="EMBL" id="CAK9144435.1"/>
    </source>
</evidence>
<dbReference type="SUPFAM" id="SSF56112">
    <property type="entry name" value="Protein kinase-like (PK-like)"/>
    <property type="match status" value="1"/>
</dbReference>
<dbReference type="InterPro" id="IPR051681">
    <property type="entry name" value="Ser/Thr_Kinases-Pseudokinases"/>
</dbReference>